<dbReference type="InterPro" id="IPR005046">
    <property type="entry name" value="DUF285"/>
</dbReference>
<evidence type="ECO:0000313" key="2">
    <source>
        <dbReference type="Proteomes" id="UP000382436"/>
    </source>
</evidence>
<dbReference type="InterPro" id="IPR011889">
    <property type="entry name" value="Liste_lipo_26"/>
</dbReference>
<dbReference type="NCBIfam" id="TIGR02167">
    <property type="entry name" value="Liste_lipo_26"/>
    <property type="match status" value="2"/>
</dbReference>
<comment type="caution">
    <text evidence="1">The sequence shown here is derived from an EMBL/GenBank/DDBJ whole genome shotgun (WGS) entry which is preliminary data.</text>
</comment>
<organism evidence="1 2">
    <name type="scientific">Campylobacter coli</name>
    <dbReference type="NCBI Taxonomy" id="195"/>
    <lineage>
        <taxon>Bacteria</taxon>
        <taxon>Pseudomonadati</taxon>
        <taxon>Campylobacterota</taxon>
        <taxon>Epsilonproteobacteria</taxon>
        <taxon>Campylobacterales</taxon>
        <taxon>Campylobacteraceae</taxon>
        <taxon>Campylobacter</taxon>
    </lineage>
</organism>
<sequence>MFELSNELALSFEKIGLYFFIFIITIQTLFIFWSLITSFDFCKKYWKETIAFGLKTLLVEKSKKNKFIAVASQNQKILIIDNNMENLFALKKESFIVEEVKIIKKYKYTPKTKEELKALIKNESIHLGDIDTKYITDMSYLFAGSTRKDFSGIEKWNTFFVKNMNYMFYRCENFNYDILPWDTSNVKTMEGMFRYCENFNQDISKWNTMNVRNMNGMFWDCKNFNQDISDWNVKNVEKMTKMLKGCKSFNQDLSSWDVRNVEHMYGMFYESGMEWDDSKKPRFVKE</sequence>
<evidence type="ECO:0000313" key="1">
    <source>
        <dbReference type="EMBL" id="EAJ9198301.1"/>
    </source>
</evidence>
<gene>
    <name evidence="1" type="ORF">BZ274_09060</name>
</gene>
<dbReference type="EMBL" id="AACBVJ010000032">
    <property type="protein sequence ID" value="EAJ9198301.1"/>
    <property type="molecule type" value="Genomic_DNA"/>
</dbReference>
<proteinExistence type="predicted"/>
<name>A0A644SAF5_CAMCO</name>
<dbReference type="Pfam" id="PF03382">
    <property type="entry name" value="DUF285"/>
    <property type="match status" value="1"/>
</dbReference>
<protein>
    <submittedName>
        <fullName evidence="1">BspA family leucine-rich repeat surface protein</fullName>
    </submittedName>
</protein>
<reference evidence="1 2" key="1">
    <citation type="submission" date="2018-05" db="EMBL/GenBank/DDBJ databases">
        <authorList>
            <consortium name="PulseNet: The National Subtyping Network for Foodborne Disease Surveillance"/>
            <person name="Tarr C.L."/>
            <person name="Trees E."/>
            <person name="Katz L.S."/>
            <person name="Carleton-Romer H.A."/>
            <person name="Stroika S."/>
            <person name="Kucerova Z."/>
            <person name="Roache K.F."/>
            <person name="Sabol A.L."/>
            <person name="Besser J."/>
            <person name="Gerner-Smidt P."/>
        </authorList>
    </citation>
    <scope>NUCLEOTIDE SEQUENCE [LARGE SCALE GENOMIC DNA]</scope>
    <source>
        <strain evidence="1 2">PNUSAC001435</strain>
    </source>
</reference>
<dbReference type="Proteomes" id="UP000382436">
    <property type="component" value="Unassembled WGS sequence"/>
</dbReference>
<accession>A0A644SAF5</accession>
<dbReference type="AlphaFoldDB" id="A0A644SAF5"/>